<evidence type="ECO:0000313" key="2">
    <source>
        <dbReference type="Proteomes" id="UP000295293"/>
    </source>
</evidence>
<dbReference type="AlphaFoldDB" id="A0A4V3DMD8"/>
<dbReference type="EMBL" id="SNZH01000006">
    <property type="protein sequence ID" value="TDR44030.1"/>
    <property type="molecule type" value="Genomic_DNA"/>
</dbReference>
<sequence>MPAAGRGPRLRCVAACRRAGYRVAVEATPATPLRWTVFRPGLRTVFAPGIGATREAAIDAANGGIRQHIETTRMAAATRIFASH</sequence>
<name>A0A4V3DMD8_9GAMM</name>
<comment type="caution">
    <text evidence="1">The sequence shown here is derived from an EMBL/GenBank/DDBJ whole genome shotgun (WGS) entry which is preliminary data.</text>
</comment>
<reference evidence="1 2" key="1">
    <citation type="submission" date="2019-03" db="EMBL/GenBank/DDBJ databases">
        <title>Genomic Encyclopedia of Type Strains, Phase IV (KMG-IV): sequencing the most valuable type-strain genomes for metagenomic binning, comparative biology and taxonomic classification.</title>
        <authorList>
            <person name="Goeker M."/>
        </authorList>
    </citation>
    <scope>NUCLEOTIDE SEQUENCE [LARGE SCALE GENOMIC DNA]</scope>
    <source>
        <strain evidence="1 2">DSM 21667</strain>
    </source>
</reference>
<keyword evidence="2" id="KW-1185">Reference proteome</keyword>
<evidence type="ECO:0000313" key="1">
    <source>
        <dbReference type="EMBL" id="TDR44030.1"/>
    </source>
</evidence>
<gene>
    <name evidence="1" type="ORF">DFR29_106177</name>
</gene>
<dbReference type="Proteomes" id="UP000295293">
    <property type="component" value="Unassembled WGS sequence"/>
</dbReference>
<accession>A0A4V3DMD8</accession>
<organism evidence="1 2">
    <name type="scientific">Tahibacter aquaticus</name>
    <dbReference type="NCBI Taxonomy" id="520092"/>
    <lineage>
        <taxon>Bacteria</taxon>
        <taxon>Pseudomonadati</taxon>
        <taxon>Pseudomonadota</taxon>
        <taxon>Gammaproteobacteria</taxon>
        <taxon>Lysobacterales</taxon>
        <taxon>Rhodanobacteraceae</taxon>
        <taxon>Tahibacter</taxon>
    </lineage>
</organism>
<dbReference type="RefSeq" id="WP_133818772.1">
    <property type="nucleotide sequence ID" value="NZ_SNZH01000006.1"/>
</dbReference>
<protein>
    <submittedName>
        <fullName evidence="1">Uncharacterized protein</fullName>
    </submittedName>
</protein>
<proteinExistence type="predicted"/>